<dbReference type="Gene3D" id="2.20.28.120">
    <property type="entry name" value="Ribosomal protein L33"/>
    <property type="match status" value="1"/>
</dbReference>
<evidence type="ECO:0000256" key="5">
    <source>
        <dbReference type="HAMAP-Rule" id="MF_00294"/>
    </source>
</evidence>
<dbReference type="EMBL" id="DRUY01000182">
    <property type="protein sequence ID" value="HHI65986.1"/>
    <property type="molecule type" value="Genomic_DNA"/>
</dbReference>
<sequence length="57" mass="6801">MAKAGAKEKRIRITLACQECKERNYHTQKNRINDPDRLELKKYCPRCNKITVHKETK</sequence>
<evidence type="ECO:0000256" key="3">
    <source>
        <dbReference type="ARBA" id="ARBA00023274"/>
    </source>
</evidence>
<dbReference type="NCBIfam" id="NF001860">
    <property type="entry name" value="PRK00595.1"/>
    <property type="match status" value="1"/>
</dbReference>
<proteinExistence type="inferred from homology"/>
<evidence type="ECO:0000256" key="4">
    <source>
        <dbReference type="ARBA" id="ARBA00035176"/>
    </source>
</evidence>
<dbReference type="InterPro" id="IPR038584">
    <property type="entry name" value="Ribosomal_bL33_sf"/>
</dbReference>
<comment type="caution">
    <text evidence="6">The sequence shown here is derived from an EMBL/GenBank/DDBJ whole genome shotgun (WGS) entry which is preliminary data.</text>
</comment>
<dbReference type="AlphaFoldDB" id="A0A7C5PAN6"/>
<evidence type="ECO:0000313" key="6">
    <source>
        <dbReference type="EMBL" id="HHI65986.1"/>
    </source>
</evidence>
<accession>A0A7C5PAN6</accession>
<gene>
    <name evidence="5 6" type="primary">rpmG</name>
    <name evidence="6" type="ORF">ENL70_05510</name>
</gene>
<evidence type="ECO:0000256" key="2">
    <source>
        <dbReference type="ARBA" id="ARBA00022980"/>
    </source>
</evidence>
<dbReference type="PANTHER" id="PTHR43168:SF2">
    <property type="entry name" value="LARGE RIBOSOMAL SUBUNIT PROTEIN BL33C"/>
    <property type="match status" value="1"/>
</dbReference>
<organism evidence="6">
    <name type="scientific">Thermodesulfobium narugense</name>
    <dbReference type="NCBI Taxonomy" id="184064"/>
    <lineage>
        <taxon>Bacteria</taxon>
        <taxon>Pseudomonadati</taxon>
        <taxon>Thermodesulfobiota</taxon>
        <taxon>Thermodesulfobiia</taxon>
        <taxon>Thermodesulfobiales</taxon>
        <taxon>Thermodesulfobiaceae</taxon>
        <taxon>Thermodesulfobium</taxon>
    </lineage>
</organism>
<name>A0A7C5PAN6_9BACT</name>
<dbReference type="GO" id="GO:0006412">
    <property type="term" value="P:translation"/>
    <property type="evidence" value="ECO:0007669"/>
    <property type="project" value="UniProtKB-UniRule"/>
</dbReference>
<keyword evidence="2 5" id="KW-0689">Ribosomal protein</keyword>
<dbReference type="InterPro" id="IPR018264">
    <property type="entry name" value="Ribosomal_bL33_CS"/>
</dbReference>
<evidence type="ECO:0000256" key="1">
    <source>
        <dbReference type="ARBA" id="ARBA00007596"/>
    </source>
</evidence>
<dbReference type="HAMAP" id="MF_00294">
    <property type="entry name" value="Ribosomal_bL33"/>
    <property type="match status" value="1"/>
</dbReference>
<dbReference type="Pfam" id="PF00471">
    <property type="entry name" value="Ribosomal_L33"/>
    <property type="match status" value="1"/>
</dbReference>
<keyword evidence="3 5" id="KW-0687">Ribonucleoprotein</keyword>
<dbReference type="GO" id="GO:0005737">
    <property type="term" value="C:cytoplasm"/>
    <property type="evidence" value="ECO:0007669"/>
    <property type="project" value="UniProtKB-ARBA"/>
</dbReference>
<dbReference type="GO" id="GO:0003735">
    <property type="term" value="F:structural constituent of ribosome"/>
    <property type="evidence" value="ECO:0007669"/>
    <property type="project" value="InterPro"/>
</dbReference>
<dbReference type="GO" id="GO:0005840">
    <property type="term" value="C:ribosome"/>
    <property type="evidence" value="ECO:0007669"/>
    <property type="project" value="UniProtKB-KW"/>
</dbReference>
<dbReference type="GO" id="GO:1990904">
    <property type="term" value="C:ribonucleoprotein complex"/>
    <property type="evidence" value="ECO:0007669"/>
    <property type="project" value="UniProtKB-KW"/>
</dbReference>
<dbReference type="InterPro" id="IPR001705">
    <property type="entry name" value="Ribosomal_bL33"/>
</dbReference>
<comment type="similarity">
    <text evidence="1 5">Belongs to the bacterial ribosomal protein bL33 family.</text>
</comment>
<dbReference type="SUPFAM" id="SSF57829">
    <property type="entry name" value="Zn-binding ribosomal proteins"/>
    <property type="match status" value="1"/>
</dbReference>
<dbReference type="NCBIfam" id="TIGR01023">
    <property type="entry name" value="rpmG_bact"/>
    <property type="match status" value="1"/>
</dbReference>
<dbReference type="PROSITE" id="PS00582">
    <property type="entry name" value="RIBOSOMAL_L33"/>
    <property type="match status" value="1"/>
</dbReference>
<dbReference type="NCBIfam" id="NF001764">
    <property type="entry name" value="PRK00504.1"/>
    <property type="match status" value="1"/>
</dbReference>
<dbReference type="InterPro" id="IPR011332">
    <property type="entry name" value="Ribosomal_zn-bd"/>
</dbReference>
<dbReference type="PANTHER" id="PTHR43168">
    <property type="entry name" value="50S RIBOSOMAL PROTEIN L33, CHLOROPLASTIC"/>
    <property type="match status" value="1"/>
</dbReference>
<protein>
    <recommendedName>
        <fullName evidence="4 5">Large ribosomal subunit protein bL33</fullName>
    </recommendedName>
</protein>
<reference evidence="6" key="1">
    <citation type="journal article" date="2020" name="mSystems">
        <title>Genome- and Community-Level Interaction Insights into Carbon Utilization and Element Cycling Functions of Hydrothermarchaeota in Hydrothermal Sediment.</title>
        <authorList>
            <person name="Zhou Z."/>
            <person name="Liu Y."/>
            <person name="Xu W."/>
            <person name="Pan J."/>
            <person name="Luo Z.H."/>
            <person name="Li M."/>
        </authorList>
    </citation>
    <scope>NUCLEOTIDE SEQUENCE [LARGE SCALE GENOMIC DNA]</scope>
    <source>
        <strain evidence="6">SpSt-1019</strain>
    </source>
</reference>